<reference evidence="1 2" key="1">
    <citation type="submission" date="2012-01" db="EMBL/GenBank/DDBJ databases">
        <title>Complete sequence of chromosome of Clostridium pasteurianum BC1.</title>
        <authorList>
            <consortium name="US DOE Joint Genome Institute"/>
            <person name="Lucas S."/>
            <person name="Han J."/>
            <person name="Lapidus A."/>
            <person name="Cheng J.-F."/>
            <person name="Goodwin L."/>
            <person name="Pitluck S."/>
            <person name="Peters L."/>
            <person name="Mikhailova N."/>
            <person name="Teshima H."/>
            <person name="Detter J.C."/>
            <person name="Han C."/>
            <person name="Tapia R."/>
            <person name="Land M."/>
            <person name="Hauser L."/>
            <person name="Kyrpides N."/>
            <person name="Ivanova N."/>
            <person name="Pagani I."/>
            <person name="Dunn J."/>
            <person name="Taghavi S."/>
            <person name="Francis A."/>
            <person name="van der Lelie D."/>
            <person name="Woyke T."/>
        </authorList>
    </citation>
    <scope>NUCLEOTIDE SEQUENCE [LARGE SCALE GENOMIC DNA]</scope>
    <source>
        <strain evidence="1 2">BC1</strain>
    </source>
</reference>
<name>R4K6B7_CLOPA</name>
<accession>R4K6B7</accession>
<keyword evidence="2" id="KW-1185">Reference proteome</keyword>
<dbReference type="PATRIC" id="fig|86416.3.peg.1013"/>
<dbReference type="Proteomes" id="UP000013523">
    <property type="component" value="Chromosome"/>
</dbReference>
<proteinExistence type="predicted"/>
<dbReference type="AlphaFoldDB" id="R4K6B7"/>
<protein>
    <submittedName>
        <fullName evidence="1">Uncharacterized protein</fullName>
    </submittedName>
</protein>
<dbReference type="HOGENOM" id="CLU_1719172_0_0_9"/>
<dbReference type="EMBL" id="CP003261">
    <property type="protein sequence ID" value="AGK96029.1"/>
    <property type="molecule type" value="Genomic_DNA"/>
</dbReference>
<sequence length="162" mass="19267">MVTLKNALKELSVKVDERVASNIKLFGTTEIDENIGELIYLISTKLADQFEYENKLDIPTCNCIFTDSNEVTFVLDSNEDACYIRFCVYPIHKWTRNNLSKIKIMVNLLEELCRFYWNLEDEVQVSYKLLEIMKRVNQRLELEHFYDPDYIEHLYNLGYKSK</sequence>
<dbReference type="OrthoDB" id="2088425at2"/>
<dbReference type="RefSeq" id="WP_015614352.1">
    <property type="nucleotide sequence ID" value="NC_021182.1"/>
</dbReference>
<evidence type="ECO:0000313" key="1">
    <source>
        <dbReference type="EMBL" id="AGK96029.1"/>
    </source>
</evidence>
<dbReference type="eggNOG" id="ENOG50302T0">
    <property type="taxonomic scope" value="Bacteria"/>
</dbReference>
<dbReference type="STRING" id="86416.Clopa_1020"/>
<organism evidence="1 2">
    <name type="scientific">Clostridium pasteurianum BC1</name>
    <dbReference type="NCBI Taxonomy" id="86416"/>
    <lineage>
        <taxon>Bacteria</taxon>
        <taxon>Bacillati</taxon>
        <taxon>Bacillota</taxon>
        <taxon>Clostridia</taxon>
        <taxon>Eubacteriales</taxon>
        <taxon>Clostridiaceae</taxon>
        <taxon>Clostridium</taxon>
    </lineage>
</organism>
<dbReference type="KEGG" id="cpas:Clopa_1020"/>
<gene>
    <name evidence="1" type="ORF">Clopa_1020</name>
</gene>
<evidence type="ECO:0000313" key="2">
    <source>
        <dbReference type="Proteomes" id="UP000013523"/>
    </source>
</evidence>